<evidence type="ECO:0000313" key="1">
    <source>
        <dbReference type="EMBL" id="ELT87175.1"/>
    </source>
</evidence>
<dbReference type="EMBL" id="KB312451">
    <property type="protein sequence ID" value="ELT87175.1"/>
    <property type="molecule type" value="Genomic_DNA"/>
</dbReference>
<dbReference type="EnsemblMetazoa" id="CapteT207147">
    <property type="protein sequence ID" value="CapteP207147"/>
    <property type="gene ID" value="CapteG207147"/>
</dbReference>
<reference evidence="1 3" key="2">
    <citation type="journal article" date="2013" name="Nature">
        <title>Insights into bilaterian evolution from three spiralian genomes.</title>
        <authorList>
            <person name="Simakov O."/>
            <person name="Marletaz F."/>
            <person name="Cho S.J."/>
            <person name="Edsinger-Gonzales E."/>
            <person name="Havlak P."/>
            <person name="Hellsten U."/>
            <person name="Kuo D.H."/>
            <person name="Larsson T."/>
            <person name="Lv J."/>
            <person name="Arendt D."/>
            <person name="Savage R."/>
            <person name="Osoegawa K."/>
            <person name="de Jong P."/>
            <person name="Grimwood J."/>
            <person name="Chapman J.A."/>
            <person name="Shapiro H."/>
            <person name="Aerts A."/>
            <person name="Otillar R.P."/>
            <person name="Terry A.Y."/>
            <person name="Boore J.L."/>
            <person name="Grigoriev I.V."/>
            <person name="Lindberg D.R."/>
            <person name="Seaver E.C."/>
            <person name="Weisblat D.A."/>
            <person name="Putnam N.H."/>
            <person name="Rokhsar D.S."/>
        </authorList>
    </citation>
    <scope>NUCLEOTIDE SEQUENCE</scope>
    <source>
        <strain evidence="1 3">I ESC-2004</strain>
    </source>
</reference>
<gene>
    <name evidence="1" type="ORF">CAPTEDRAFT_207147</name>
</gene>
<evidence type="ECO:0008006" key="4">
    <source>
        <dbReference type="Google" id="ProtNLM"/>
    </source>
</evidence>
<dbReference type="EMBL" id="AMQN01016012">
    <property type="status" value="NOT_ANNOTATED_CDS"/>
    <property type="molecule type" value="Genomic_DNA"/>
</dbReference>
<keyword evidence="3" id="KW-1185">Reference proteome</keyword>
<evidence type="ECO:0000313" key="2">
    <source>
        <dbReference type="EnsemblMetazoa" id="CapteP207147"/>
    </source>
</evidence>
<dbReference type="OrthoDB" id="6155763at2759"/>
<organism evidence="1">
    <name type="scientific">Capitella teleta</name>
    <name type="common">Polychaete worm</name>
    <dbReference type="NCBI Taxonomy" id="283909"/>
    <lineage>
        <taxon>Eukaryota</taxon>
        <taxon>Metazoa</taxon>
        <taxon>Spiralia</taxon>
        <taxon>Lophotrochozoa</taxon>
        <taxon>Annelida</taxon>
        <taxon>Polychaeta</taxon>
        <taxon>Sedentaria</taxon>
        <taxon>Scolecida</taxon>
        <taxon>Capitellidae</taxon>
        <taxon>Capitella</taxon>
    </lineage>
</organism>
<dbReference type="AlphaFoldDB" id="R7T738"/>
<dbReference type="HOGENOM" id="CLU_1887716_0_0_1"/>
<accession>R7T738</accession>
<protein>
    <recommendedName>
        <fullName evidence="4">Reverse transcriptase domain-containing protein</fullName>
    </recommendedName>
</protein>
<proteinExistence type="predicted"/>
<reference evidence="2" key="3">
    <citation type="submission" date="2015-06" db="UniProtKB">
        <authorList>
            <consortium name="EnsemblMetazoa"/>
        </authorList>
    </citation>
    <scope>IDENTIFICATION</scope>
</reference>
<sequence length="135" mass="15587">MGKCLEEVRNWMCTNRLKLNEAKTELLIVCKKSGQKQAEEISLNICSANIKPTTVAKTLGAFFDSHLTMQNQSVLFNENNIEWVLDVFRLSRLALNQMNIEIDCIEGFFEVKEQADYFIAYTPDRSLWKSIRCSI</sequence>
<dbReference type="Proteomes" id="UP000014760">
    <property type="component" value="Unassembled WGS sequence"/>
</dbReference>
<name>R7T738_CAPTE</name>
<evidence type="ECO:0000313" key="3">
    <source>
        <dbReference type="Proteomes" id="UP000014760"/>
    </source>
</evidence>
<reference evidence="3" key="1">
    <citation type="submission" date="2012-12" db="EMBL/GenBank/DDBJ databases">
        <authorList>
            <person name="Hellsten U."/>
            <person name="Grimwood J."/>
            <person name="Chapman J.A."/>
            <person name="Shapiro H."/>
            <person name="Aerts A."/>
            <person name="Otillar R.P."/>
            <person name="Terry A.Y."/>
            <person name="Boore J.L."/>
            <person name="Simakov O."/>
            <person name="Marletaz F."/>
            <person name="Cho S.-J."/>
            <person name="Edsinger-Gonzales E."/>
            <person name="Havlak P."/>
            <person name="Kuo D.-H."/>
            <person name="Larsson T."/>
            <person name="Lv J."/>
            <person name="Arendt D."/>
            <person name="Savage R."/>
            <person name="Osoegawa K."/>
            <person name="de Jong P."/>
            <person name="Lindberg D.R."/>
            <person name="Seaver E.C."/>
            <person name="Weisblat D.A."/>
            <person name="Putnam N.H."/>
            <person name="Grigoriev I.V."/>
            <person name="Rokhsar D.S."/>
        </authorList>
    </citation>
    <scope>NUCLEOTIDE SEQUENCE</scope>
    <source>
        <strain evidence="3">I ESC-2004</strain>
    </source>
</reference>